<organism evidence="1 2">
    <name type="scientific">Araneus ventricosus</name>
    <name type="common">Orbweaver spider</name>
    <name type="synonym">Epeira ventricosa</name>
    <dbReference type="NCBI Taxonomy" id="182803"/>
    <lineage>
        <taxon>Eukaryota</taxon>
        <taxon>Metazoa</taxon>
        <taxon>Ecdysozoa</taxon>
        <taxon>Arthropoda</taxon>
        <taxon>Chelicerata</taxon>
        <taxon>Arachnida</taxon>
        <taxon>Araneae</taxon>
        <taxon>Araneomorphae</taxon>
        <taxon>Entelegynae</taxon>
        <taxon>Araneoidea</taxon>
        <taxon>Araneidae</taxon>
        <taxon>Araneus</taxon>
    </lineage>
</organism>
<comment type="caution">
    <text evidence="1">The sequence shown here is derived from an EMBL/GenBank/DDBJ whole genome shotgun (WGS) entry which is preliminary data.</text>
</comment>
<reference evidence="1 2" key="1">
    <citation type="journal article" date="2019" name="Sci. Rep.">
        <title>Orb-weaving spider Araneus ventricosus genome elucidates the spidroin gene catalogue.</title>
        <authorList>
            <person name="Kono N."/>
            <person name="Nakamura H."/>
            <person name="Ohtoshi R."/>
            <person name="Moran D.A.P."/>
            <person name="Shinohara A."/>
            <person name="Yoshida Y."/>
            <person name="Fujiwara M."/>
            <person name="Mori M."/>
            <person name="Tomita M."/>
            <person name="Arakawa K."/>
        </authorList>
    </citation>
    <scope>NUCLEOTIDE SEQUENCE [LARGE SCALE GENOMIC DNA]</scope>
</reference>
<protein>
    <submittedName>
        <fullName evidence="1">Uncharacterized protein</fullName>
    </submittedName>
</protein>
<dbReference type="Proteomes" id="UP000499080">
    <property type="component" value="Unassembled WGS sequence"/>
</dbReference>
<evidence type="ECO:0000313" key="2">
    <source>
        <dbReference type="Proteomes" id="UP000499080"/>
    </source>
</evidence>
<name>A0A4Y2CUL5_ARAVE</name>
<evidence type="ECO:0000313" key="1">
    <source>
        <dbReference type="EMBL" id="GBM08120.1"/>
    </source>
</evidence>
<proteinExistence type="predicted"/>
<gene>
    <name evidence="1" type="ORF">AVEN_214454_1</name>
</gene>
<keyword evidence="2" id="KW-1185">Reference proteome</keyword>
<sequence>MVVRQTGAQVQRITAWCPRPRIGSTISAASYSMFLLSALRISELIHAYKWSIPSPKYAIASSASTLTILNYDCNGQDRYGQELKFMLIMLVGQTLESFIKHYLLRRGK</sequence>
<accession>A0A4Y2CUL5</accession>
<dbReference type="EMBL" id="BGPR01000252">
    <property type="protein sequence ID" value="GBM08120.1"/>
    <property type="molecule type" value="Genomic_DNA"/>
</dbReference>
<dbReference type="AlphaFoldDB" id="A0A4Y2CUL5"/>